<evidence type="ECO:0000313" key="10">
    <source>
        <dbReference type="EMBL" id="ORY72330.1"/>
    </source>
</evidence>
<comment type="caution">
    <text evidence="10">The sequence shown here is derived from an EMBL/GenBank/DDBJ whole genome shotgun (WGS) entry which is preliminary data.</text>
</comment>
<sequence length="510" mass="59006">MERQQRTLVGDDKLEYELKLELRKWSRVDTPTHIYCKETDVGLPLLGIVVGNPFNIKTMENIIKSEKDSKFDISTMPISNHSIEKNIAKPFHTSTSTNYNSQNNFNSNNINQVKNFTNIVVEKNDSPAVQFIQNAYFPYTHSKNDTSDNFNSKSIEKIENNNSVIIIEKKSRLRIRRDEAGRWYTTGVMVGKTGLEKTQKGDNYAMIQIGNLRDTITNVFLFGKNIEKIKDKKIGQVLAVKSSVALNIVKESQLYTLGNSVDFCYCKAKKKNGKPCTIPLDRREGDTCEYHTISKYKEFRNRRQEFANGNFGFTMEQSNQNSYRKNMGGTYQFNESTVSTYNGKVKLSQYSKNDKKPVITEEDKNFLKKLKQNNSYGINLLKKIGISSKIKEANRTLDKKREEKLLNIHPPEALLKMGIRAPVKKIIKNDINTSKSKLENNIKKEKEFILEFDDEEDKNVSKKLTSISNNESNKREIKISFLSDDENEEDEKNHFKKFLEMKNEYKIKMI</sequence>
<dbReference type="GO" id="GO:0003688">
    <property type="term" value="F:DNA replication origin binding"/>
    <property type="evidence" value="ECO:0007669"/>
    <property type="project" value="TreeGrafter"/>
</dbReference>
<dbReference type="GO" id="GO:0006270">
    <property type="term" value="P:DNA replication initiation"/>
    <property type="evidence" value="ECO:0007669"/>
    <property type="project" value="InterPro"/>
</dbReference>
<dbReference type="InterPro" id="IPR055065">
    <property type="entry name" value="OB_MCM10"/>
</dbReference>
<evidence type="ECO:0000256" key="7">
    <source>
        <dbReference type="ARBA" id="ARBA00023242"/>
    </source>
</evidence>
<keyword evidence="6" id="KW-0862">Zinc</keyword>
<comment type="subcellular location">
    <subcellularLocation>
        <location evidence="1">Nucleus</location>
    </subcellularLocation>
</comment>
<dbReference type="OrthoDB" id="273123at2759"/>
<keyword evidence="7" id="KW-0539">Nucleus</keyword>
<evidence type="ECO:0000256" key="3">
    <source>
        <dbReference type="ARBA" id="ARBA00022705"/>
    </source>
</evidence>
<organism evidence="10 11">
    <name type="scientific">Neocallimastix californiae</name>
    <dbReference type="NCBI Taxonomy" id="1754190"/>
    <lineage>
        <taxon>Eukaryota</taxon>
        <taxon>Fungi</taxon>
        <taxon>Fungi incertae sedis</taxon>
        <taxon>Chytridiomycota</taxon>
        <taxon>Chytridiomycota incertae sedis</taxon>
        <taxon>Neocallimastigomycetes</taxon>
        <taxon>Neocallimastigales</taxon>
        <taxon>Neocallimastigaceae</taxon>
        <taxon>Neocallimastix</taxon>
    </lineage>
</organism>
<keyword evidence="4" id="KW-0479">Metal-binding</keyword>
<gene>
    <name evidence="10" type="ORF">LY90DRAFT_667205</name>
</gene>
<evidence type="ECO:0000256" key="5">
    <source>
        <dbReference type="ARBA" id="ARBA00022771"/>
    </source>
</evidence>
<keyword evidence="3" id="KW-0235">DNA replication</keyword>
<keyword evidence="5" id="KW-0863">Zinc-finger</keyword>
<protein>
    <submittedName>
        <fullName evidence="10">Uncharacterized protein</fullName>
    </submittedName>
</protein>
<evidence type="ECO:0000256" key="4">
    <source>
        <dbReference type="ARBA" id="ARBA00022723"/>
    </source>
</evidence>
<dbReference type="InterPro" id="IPR015408">
    <property type="entry name" value="Znf_Mcm10/DnaG"/>
</dbReference>
<dbReference type="Pfam" id="PF22379">
    <property type="entry name" value="OB_MCM10"/>
    <property type="match status" value="1"/>
</dbReference>
<feature type="domain" description="Zinc finger Mcm10/DnaG-type" evidence="8">
    <location>
        <begin position="258"/>
        <end position="303"/>
    </location>
</feature>
<dbReference type="STRING" id="1754190.A0A1Y2EL90"/>
<keyword evidence="11" id="KW-1185">Reference proteome</keyword>
<comment type="similarity">
    <text evidence="2">Belongs to the MCM10 family.</text>
</comment>
<dbReference type="AlphaFoldDB" id="A0A1Y2EL90"/>
<dbReference type="GO" id="GO:0003697">
    <property type="term" value="F:single-stranded DNA binding"/>
    <property type="evidence" value="ECO:0007669"/>
    <property type="project" value="InterPro"/>
</dbReference>
<dbReference type="GO" id="GO:0008270">
    <property type="term" value="F:zinc ion binding"/>
    <property type="evidence" value="ECO:0007669"/>
    <property type="project" value="UniProtKB-KW"/>
</dbReference>
<evidence type="ECO:0000256" key="6">
    <source>
        <dbReference type="ARBA" id="ARBA00022833"/>
    </source>
</evidence>
<dbReference type="Pfam" id="PF09329">
    <property type="entry name" value="zf-primase"/>
    <property type="match status" value="1"/>
</dbReference>
<dbReference type="InterPro" id="IPR012340">
    <property type="entry name" value="NA-bd_OB-fold"/>
</dbReference>
<proteinExistence type="inferred from homology"/>
<dbReference type="InterPro" id="IPR040184">
    <property type="entry name" value="Mcm10"/>
</dbReference>
<accession>A0A1Y2EL90</accession>
<evidence type="ECO:0000259" key="9">
    <source>
        <dbReference type="Pfam" id="PF22379"/>
    </source>
</evidence>
<dbReference type="Proteomes" id="UP000193920">
    <property type="component" value="Unassembled WGS sequence"/>
</dbReference>
<dbReference type="PANTHER" id="PTHR13454:SF11">
    <property type="entry name" value="PROTEIN MCM10 HOMOLOG"/>
    <property type="match status" value="1"/>
</dbReference>
<name>A0A1Y2EL90_9FUNG</name>
<reference evidence="10 11" key="1">
    <citation type="submission" date="2016-08" db="EMBL/GenBank/DDBJ databases">
        <title>A Parts List for Fungal Cellulosomes Revealed by Comparative Genomics.</title>
        <authorList>
            <consortium name="DOE Joint Genome Institute"/>
            <person name="Haitjema C.H."/>
            <person name="Gilmore S.P."/>
            <person name="Henske J.K."/>
            <person name="Solomon K.V."/>
            <person name="De Groot R."/>
            <person name="Kuo A."/>
            <person name="Mondo S.J."/>
            <person name="Salamov A.A."/>
            <person name="Labutti K."/>
            <person name="Zhao Z."/>
            <person name="Chiniquy J."/>
            <person name="Barry K."/>
            <person name="Brewer H.M."/>
            <person name="Purvine S.O."/>
            <person name="Wright A.T."/>
            <person name="Boxma B."/>
            <person name="Van Alen T."/>
            <person name="Hackstein J.H."/>
            <person name="Baker S.E."/>
            <person name="Grigoriev I.V."/>
            <person name="O'Malley M.A."/>
        </authorList>
    </citation>
    <scope>NUCLEOTIDE SEQUENCE [LARGE SCALE GENOMIC DNA]</scope>
    <source>
        <strain evidence="10 11">G1</strain>
    </source>
</reference>
<feature type="domain" description="MCM10 OB-fold" evidence="9">
    <location>
        <begin position="159"/>
        <end position="243"/>
    </location>
</feature>
<evidence type="ECO:0000256" key="2">
    <source>
        <dbReference type="ARBA" id="ARBA00009679"/>
    </source>
</evidence>
<evidence type="ECO:0000313" key="11">
    <source>
        <dbReference type="Proteomes" id="UP000193920"/>
    </source>
</evidence>
<dbReference type="PANTHER" id="PTHR13454">
    <property type="entry name" value="PROTEIN MCM10 HOMOLOG"/>
    <property type="match status" value="1"/>
</dbReference>
<dbReference type="EMBL" id="MCOG01000040">
    <property type="protein sequence ID" value="ORY72330.1"/>
    <property type="molecule type" value="Genomic_DNA"/>
</dbReference>
<evidence type="ECO:0000259" key="8">
    <source>
        <dbReference type="Pfam" id="PF09329"/>
    </source>
</evidence>
<dbReference type="Gene3D" id="2.40.50.140">
    <property type="entry name" value="Nucleic acid-binding proteins"/>
    <property type="match status" value="1"/>
</dbReference>
<dbReference type="GO" id="GO:0043596">
    <property type="term" value="C:nuclear replication fork"/>
    <property type="evidence" value="ECO:0007669"/>
    <property type="project" value="TreeGrafter"/>
</dbReference>
<evidence type="ECO:0000256" key="1">
    <source>
        <dbReference type="ARBA" id="ARBA00004123"/>
    </source>
</evidence>